<proteinExistence type="predicted"/>
<evidence type="ECO:0000313" key="1">
    <source>
        <dbReference type="EMBL" id="KAJ9077124.1"/>
    </source>
</evidence>
<accession>A0ACC2TQV7</accession>
<gene>
    <name evidence="1" type="ORF">DSO57_1019705</name>
</gene>
<evidence type="ECO:0000313" key="2">
    <source>
        <dbReference type="Proteomes" id="UP001165960"/>
    </source>
</evidence>
<comment type="caution">
    <text evidence="1">The sequence shown here is derived from an EMBL/GenBank/DDBJ whole genome shotgun (WGS) entry which is preliminary data.</text>
</comment>
<sequence>MRRRQKLLSCQVAEKNLAASINDPSLTIDPDPTAKDPPEEKTSLIDLDASPERYLPGKEEVNKDLMH</sequence>
<protein>
    <submittedName>
        <fullName evidence="1">Uncharacterized protein</fullName>
    </submittedName>
</protein>
<reference evidence="1" key="1">
    <citation type="submission" date="2022-04" db="EMBL/GenBank/DDBJ databases">
        <title>Genome of the entomopathogenic fungus Entomophthora muscae.</title>
        <authorList>
            <person name="Elya C."/>
            <person name="Lovett B.R."/>
            <person name="Lee E."/>
            <person name="Macias A.M."/>
            <person name="Hajek A.E."/>
            <person name="De Bivort B.L."/>
            <person name="Kasson M.T."/>
            <person name="De Fine Licht H.H."/>
            <person name="Stajich J.E."/>
        </authorList>
    </citation>
    <scope>NUCLEOTIDE SEQUENCE</scope>
    <source>
        <strain evidence="1">Berkeley</strain>
    </source>
</reference>
<dbReference type="EMBL" id="QTSX02002219">
    <property type="protein sequence ID" value="KAJ9077124.1"/>
    <property type="molecule type" value="Genomic_DNA"/>
</dbReference>
<name>A0ACC2TQV7_9FUNG</name>
<keyword evidence="2" id="KW-1185">Reference proteome</keyword>
<organism evidence="1 2">
    <name type="scientific">Entomophthora muscae</name>
    <dbReference type="NCBI Taxonomy" id="34485"/>
    <lineage>
        <taxon>Eukaryota</taxon>
        <taxon>Fungi</taxon>
        <taxon>Fungi incertae sedis</taxon>
        <taxon>Zoopagomycota</taxon>
        <taxon>Entomophthoromycotina</taxon>
        <taxon>Entomophthoromycetes</taxon>
        <taxon>Entomophthorales</taxon>
        <taxon>Entomophthoraceae</taxon>
        <taxon>Entomophthora</taxon>
    </lineage>
</organism>
<dbReference type="Proteomes" id="UP001165960">
    <property type="component" value="Unassembled WGS sequence"/>
</dbReference>